<keyword evidence="2" id="KW-0472">Membrane</keyword>
<feature type="transmembrane region" description="Helical" evidence="2">
    <location>
        <begin position="137"/>
        <end position="155"/>
    </location>
</feature>
<keyword evidence="2" id="KW-1133">Transmembrane helix</keyword>
<proteinExistence type="predicted"/>
<reference evidence="3 4" key="1">
    <citation type="submission" date="2023-04" db="EMBL/GenBank/DDBJ databases">
        <title>Tenacibaculum tangerinum sp. nov., isolated from sea tidal flat of South Korea.</title>
        <authorList>
            <person name="Lee S.H."/>
            <person name="Kim J.-J."/>
        </authorList>
    </citation>
    <scope>NUCLEOTIDE SEQUENCE [LARGE SCALE GENOMIC DNA]</scope>
    <source>
        <strain evidence="3 4">GRR-S3-23</strain>
    </source>
</reference>
<evidence type="ECO:0000256" key="1">
    <source>
        <dbReference type="SAM" id="Coils"/>
    </source>
</evidence>
<evidence type="ECO:0008006" key="5">
    <source>
        <dbReference type="Google" id="ProtNLM"/>
    </source>
</evidence>
<accession>A0ABY8L3V0</accession>
<dbReference type="RefSeq" id="WP_279651976.1">
    <property type="nucleotide sequence ID" value="NZ_CP122539.1"/>
</dbReference>
<keyword evidence="2" id="KW-0812">Transmembrane</keyword>
<evidence type="ECO:0000313" key="4">
    <source>
        <dbReference type="Proteomes" id="UP001232001"/>
    </source>
</evidence>
<dbReference type="EMBL" id="CP122539">
    <property type="protein sequence ID" value="WGH76106.1"/>
    <property type="molecule type" value="Genomic_DNA"/>
</dbReference>
<keyword evidence="4" id="KW-1185">Reference proteome</keyword>
<feature type="coiled-coil region" evidence="1">
    <location>
        <begin position="93"/>
        <end position="132"/>
    </location>
</feature>
<organism evidence="3 4">
    <name type="scientific">Tenacibaculum tangerinum</name>
    <dbReference type="NCBI Taxonomy" id="3038772"/>
    <lineage>
        <taxon>Bacteria</taxon>
        <taxon>Pseudomonadati</taxon>
        <taxon>Bacteroidota</taxon>
        <taxon>Flavobacteriia</taxon>
        <taxon>Flavobacteriales</taxon>
        <taxon>Flavobacteriaceae</taxon>
        <taxon>Tenacibaculum</taxon>
    </lineage>
</organism>
<protein>
    <recommendedName>
        <fullName evidence="5">DUF4178 domain-containing protein</fullName>
    </recommendedName>
</protein>
<gene>
    <name evidence="3" type="ORF">P8625_02770</name>
</gene>
<evidence type="ECO:0000256" key="2">
    <source>
        <dbReference type="SAM" id="Phobius"/>
    </source>
</evidence>
<sequence>MKIVIRELYEFKDRIYEVASLEDVMITLKQIQFYSKFNFIVFKVNSEEDYEGIRLNKNGKQYYIEYFDQDISNLDKHEIYSISDYYGYLRNFLNEKEKKTKNLFEKLTSKKKEEEKVKYEKWKREYKNSKKTNIAKITKSIIVGLSLILLAWYVLNLLYTGNYKFIGQETEVVQAEIYKTNKAYVPGGGYYQRIYYKFKFEGKNYNDITRINRFVGKRKIGDKMKLKVSKSNPMRYVILEYLPSQ</sequence>
<keyword evidence="1" id="KW-0175">Coiled coil</keyword>
<evidence type="ECO:0000313" key="3">
    <source>
        <dbReference type="EMBL" id="WGH76106.1"/>
    </source>
</evidence>
<dbReference type="Proteomes" id="UP001232001">
    <property type="component" value="Chromosome"/>
</dbReference>
<name>A0ABY8L3V0_9FLAO</name>